<protein>
    <submittedName>
        <fullName evidence="2">GMC oxidoreductase</fullName>
    </submittedName>
</protein>
<dbReference type="GeneID" id="73343545"/>
<name>A0A9Q8SV30_9PEZI</name>
<reference evidence="2" key="1">
    <citation type="journal article" date="2021" name="Mol. Plant Microbe Interact.">
        <title>Complete Genome Sequence of the Plant-Pathogenic Fungus Colletotrichum lupini.</title>
        <authorList>
            <person name="Baroncelli R."/>
            <person name="Pensec F."/>
            <person name="Da Lio D."/>
            <person name="Boufleur T."/>
            <person name="Vicente I."/>
            <person name="Sarrocco S."/>
            <person name="Picot A."/>
            <person name="Baraldi E."/>
            <person name="Sukno S."/>
            <person name="Thon M."/>
            <person name="Le Floch G."/>
        </authorList>
    </citation>
    <scope>NUCLEOTIDE SEQUENCE</scope>
    <source>
        <strain evidence="2">IMI 504893</strain>
    </source>
</reference>
<evidence type="ECO:0000313" key="3">
    <source>
        <dbReference type="Proteomes" id="UP000830671"/>
    </source>
</evidence>
<dbReference type="PANTHER" id="PTHR11552">
    <property type="entry name" value="GLUCOSE-METHANOL-CHOLINE GMC OXIDOREDUCTASE"/>
    <property type="match status" value="1"/>
</dbReference>
<dbReference type="GO" id="GO:0016491">
    <property type="term" value="F:oxidoreductase activity"/>
    <property type="evidence" value="ECO:0007669"/>
    <property type="project" value="TreeGrafter"/>
</dbReference>
<sequence>MGLYSKLADDITEVDVIIAGGGTAACVLAGRLAAADPQLSILVIEGGTNNRDVPNVVHPAFFLDHLAPTSKTAIFYQGNVSDKLAGRGPIVPAGGILGGVSYTENEL</sequence>
<comment type="similarity">
    <text evidence="1">Belongs to the GMC oxidoreductase family.</text>
</comment>
<keyword evidence="3" id="KW-1185">Reference proteome</keyword>
<proteinExistence type="inferred from homology"/>
<dbReference type="InterPro" id="IPR036188">
    <property type="entry name" value="FAD/NAD-bd_sf"/>
</dbReference>
<dbReference type="Proteomes" id="UP000830671">
    <property type="component" value="Chromosome 5"/>
</dbReference>
<dbReference type="Pfam" id="PF05834">
    <property type="entry name" value="Lycopene_cycl"/>
    <property type="match status" value="1"/>
</dbReference>
<dbReference type="InterPro" id="IPR012132">
    <property type="entry name" value="GMC_OxRdtase"/>
</dbReference>
<evidence type="ECO:0000256" key="1">
    <source>
        <dbReference type="ARBA" id="ARBA00010790"/>
    </source>
</evidence>
<dbReference type="RefSeq" id="XP_049145679.1">
    <property type="nucleotide sequence ID" value="XM_049288535.1"/>
</dbReference>
<dbReference type="Gene3D" id="3.50.50.60">
    <property type="entry name" value="FAD/NAD(P)-binding domain"/>
    <property type="match status" value="1"/>
</dbReference>
<dbReference type="AlphaFoldDB" id="A0A9Q8SV30"/>
<dbReference type="KEGG" id="clup:CLUP02_09557"/>
<organism evidence="2 3">
    <name type="scientific">Colletotrichum lupini</name>
    <dbReference type="NCBI Taxonomy" id="145971"/>
    <lineage>
        <taxon>Eukaryota</taxon>
        <taxon>Fungi</taxon>
        <taxon>Dikarya</taxon>
        <taxon>Ascomycota</taxon>
        <taxon>Pezizomycotina</taxon>
        <taxon>Sordariomycetes</taxon>
        <taxon>Hypocreomycetidae</taxon>
        <taxon>Glomerellales</taxon>
        <taxon>Glomerellaceae</taxon>
        <taxon>Colletotrichum</taxon>
        <taxon>Colletotrichum acutatum species complex</taxon>
    </lineage>
</organism>
<dbReference type="PANTHER" id="PTHR11552:SF78">
    <property type="entry name" value="GLUCOSE-METHANOL-CHOLINE OXIDOREDUCTASE N-TERMINAL DOMAIN-CONTAINING PROTEIN"/>
    <property type="match status" value="1"/>
</dbReference>
<dbReference type="SUPFAM" id="SSF51905">
    <property type="entry name" value="FAD/NAD(P)-binding domain"/>
    <property type="match status" value="1"/>
</dbReference>
<accession>A0A9Q8SV30</accession>
<dbReference type="EMBL" id="CP019477">
    <property type="protein sequence ID" value="UQC84061.1"/>
    <property type="molecule type" value="Genomic_DNA"/>
</dbReference>
<gene>
    <name evidence="2" type="ORF">CLUP02_09557</name>
</gene>
<dbReference type="PROSITE" id="PS51257">
    <property type="entry name" value="PROKAR_LIPOPROTEIN"/>
    <property type="match status" value="1"/>
</dbReference>
<evidence type="ECO:0000313" key="2">
    <source>
        <dbReference type="EMBL" id="UQC84061.1"/>
    </source>
</evidence>
<dbReference type="GO" id="GO:0050660">
    <property type="term" value="F:flavin adenine dinucleotide binding"/>
    <property type="evidence" value="ECO:0007669"/>
    <property type="project" value="InterPro"/>
</dbReference>